<sequence>MIGSGTLVNTLAVAGGGILGYLGQRLISNRIQAGVLKAMGLAVFFIGVAGCLSQMLIIKGSRMSSQGEIMLAVSLGLGTVIGELLNLDAGFNWIGHFLEKRFAKPGDSNFATGFIVTSLTVCIGAMAIVGALQDGLNHDPSLLYTKSLIDFIIVLLMATVYGLGCSFAALPILIFEGGITLLAVLIQGFINDSATQAISLVGSTLITVIGINMLWEEKIKVANMLPALVVAAIYVQFFN</sequence>
<keyword evidence="1" id="KW-1133">Transmembrane helix</keyword>
<proteinExistence type="predicted"/>
<feature type="transmembrane region" description="Helical" evidence="1">
    <location>
        <begin position="6"/>
        <end position="23"/>
    </location>
</feature>
<dbReference type="AlphaFoldDB" id="V7HV80"/>
<evidence type="ECO:0000313" key="3">
    <source>
        <dbReference type="Proteomes" id="UP000018559"/>
    </source>
</evidence>
<dbReference type="Pfam" id="PF04474">
    <property type="entry name" value="DUF554"/>
    <property type="match status" value="1"/>
</dbReference>
<keyword evidence="1" id="KW-0812">Transmembrane</keyword>
<feature type="transmembrane region" description="Helical" evidence="1">
    <location>
        <begin position="35"/>
        <end position="57"/>
    </location>
</feature>
<dbReference type="RefSeq" id="WP_023859648.1">
    <property type="nucleotide sequence ID" value="NZ_AWWH01000116.1"/>
</dbReference>
<feature type="transmembrane region" description="Helical" evidence="1">
    <location>
        <begin position="69"/>
        <end position="89"/>
    </location>
</feature>
<organism evidence="2 3">
    <name type="scientific">Ligilactobacillus equi DPC 6820</name>
    <dbReference type="NCBI Taxonomy" id="1392007"/>
    <lineage>
        <taxon>Bacteria</taxon>
        <taxon>Bacillati</taxon>
        <taxon>Bacillota</taxon>
        <taxon>Bacilli</taxon>
        <taxon>Lactobacillales</taxon>
        <taxon>Lactobacillaceae</taxon>
        <taxon>Ligilactobacillus</taxon>
    </lineage>
</organism>
<feature type="transmembrane region" description="Helical" evidence="1">
    <location>
        <begin position="110"/>
        <end position="132"/>
    </location>
</feature>
<accession>V7HV80</accession>
<dbReference type="Proteomes" id="UP000018559">
    <property type="component" value="Unassembled WGS sequence"/>
</dbReference>
<dbReference type="EMBL" id="AWWH01000116">
    <property type="protein sequence ID" value="ETA74134.1"/>
    <property type="molecule type" value="Genomic_DNA"/>
</dbReference>
<evidence type="ECO:0000256" key="1">
    <source>
        <dbReference type="SAM" id="Phobius"/>
    </source>
</evidence>
<dbReference type="PATRIC" id="fig|1392007.3.peg.1049"/>
<evidence type="ECO:0008006" key="4">
    <source>
        <dbReference type="Google" id="ProtNLM"/>
    </source>
</evidence>
<feature type="transmembrane region" description="Helical" evidence="1">
    <location>
        <begin position="221"/>
        <end position="238"/>
    </location>
</feature>
<dbReference type="InterPro" id="IPR007563">
    <property type="entry name" value="DUF554"/>
</dbReference>
<keyword evidence="3" id="KW-1185">Reference proteome</keyword>
<feature type="transmembrane region" description="Helical" evidence="1">
    <location>
        <begin position="197"/>
        <end position="215"/>
    </location>
</feature>
<dbReference type="PANTHER" id="PTHR36111:SF2">
    <property type="entry name" value="INNER MEMBRANE PROTEIN"/>
    <property type="match status" value="1"/>
</dbReference>
<reference evidence="2 3" key="1">
    <citation type="journal article" date="2014" name="Genome Announc.">
        <title>The Genome of the Predominant Equine Lactobacillus Species, Lactobacillus equi, Is Reflective of Its Lifestyle Adaptations to an Herbivorous Host.</title>
        <authorList>
            <person name="O'Donnell M.M."/>
            <person name="Harris H.M."/>
            <person name="O'Toole P.W."/>
            <person name="Ross R.P."/>
        </authorList>
    </citation>
    <scope>NUCLEOTIDE SEQUENCE [LARGE SCALE GENOMIC DNA]</scope>
    <source>
        <strain evidence="2 3">DPC 6820</strain>
    </source>
</reference>
<keyword evidence="1" id="KW-0472">Membrane</keyword>
<gene>
    <name evidence="2" type="ORF">LEQ_2368c</name>
</gene>
<evidence type="ECO:0000313" key="2">
    <source>
        <dbReference type="EMBL" id="ETA74134.1"/>
    </source>
</evidence>
<name>V7HV80_9LACO</name>
<dbReference type="PANTHER" id="PTHR36111">
    <property type="entry name" value="INNER MEMBRANE PROTEIN-RELATED"/>
    <property type="match status" value="1"/>
</dbReference>
<feature type="transmembrane region" description="Helical" evidence="1">
    <location>
        <begin position="152"/>
        <end position="185"/>
    </location>
</feature>
<protein>
    <recommendedName>
        <fullName evidence="4">Transport protein</fullName>
    </recommendedName>
</protein>
<comment type="caution">
    <text evidence="2">The sequence shown here is derived from an EMBL/GenBank/DDBJ whole genome shotgun (WGS) entry which is preliminary data.</text>
</comment>